<evidence type="ECO:0000313" key="1">
    <source>
        <dbReference type="EMBL" id="RUP14196.1"/>
    </source>
</evidence>
<sequence>MSISTKESRRRSTVPIMPQDKIAKDVVALECDALQQGELYICKIKWVKLALFEGWNDDMCCFRLLREDASPMRWSEARYLPGEFIAYDAFDSLGNPPLSLWDRTLGTKVPRNWFEMFEEARRKQRVWAAGDDDLVPPPHIGYELHRIDSPGSAATPQSAI</sequence>
<name>A0A433B9F9_9FUNG</name>
<dbReference type="OrthoDB" id="2330750at2759"/>
<comment type="caution">
    <text evidence="1">The sequence shown here is derived from an EMBL/GenBank/DDBJ whole genome shotgun (WGS) entry which is preliminary data.</text>
</comment>
<accession>A0A433B9F9</accession>
<dbReference type="EMBL" id="RBNI01015600">
    <property type="protein sequence ID" value="RUP14196.1"/>
    <property type="molecule type" value="Genomic_DNA"/>
</dbReference>
<dbReference type="AlphaFoldDB" id="A0A433B9F9"/>
<dbReference type="Proteomes" id="UP000268093">
    <property type="component" value="Unassembled WGS sequence"/>
</dbReference>
<organism evidence="1 2">
    <name type="scientific">Jimgerdemannia flammicorona</name>
    <dbReference type="NCBI Taxonomy" id="994334"/>
    <lineage>
        <taxon>Eukaryota</taxon>
        <taxon>Fungi</taxon>
        <taxon>Fungi incertae sedis</taxon>
        <taxon>Mucoromycota</taxon>
        <taxon>Mucoromycotina</taxon>
        <taxon>Endogonomycetes</taxon>
        <taxon>Endogonales</taxon>
        <taxon>Endogonaceae</taxon>
        <taxon>Jimgerdemannia</taxon>
    </lineage>
</organism>
<protein>
    <submittedName>
        <fullName evidence="1">Uncharacterized protein</fullName>
    </submittedName>
</protein>
<keyword evidence="2" id="KW-1185">Reference proteome</keyword>
<gene>
    <name evidence="1" type="ORF">BC936DRAFT_139687</name>
</gene>
<proteinExistence type="predicted"/>
<evidence type="ECO:0000313" key="2">
    <source>
        <dbReference type="Proteomes" id="UP000268093"/>
    </source>
</evidence>
<reference evidence="1 2" key="1">
    <citation type="journal article" date="2018" name="New Phytol.">
        <title>Phylogenomics of Endogonaceae and evolution of mycorrhizas within Mucoromycota.</title>
        <authorList>
            <person name="Chang Y."/>
            <person name="Desiro A."/>
            <person name="Na H."/>
            <person name="Sandor L."/>
            <person name="Lipzen A."/>
            <person name="Clum A."/>
            <person name="Barry K."/>
            <person name="Grigoriev I.V."/>
            <person name="Martin F.M."/>
            <person name="Stajich J.E."/>
            <person name="Smith M.E."/>
            <person name="Bonito G."/>
            <person name="Spatafora J.W."/>
        </authorList>
    </citation>
    <scope>NUCLEOTIDE SEQUENCE [LARGE SCALE GENOMIC DNA]</scope>
    <source>
        <strain evidence="1 2">GMNB39</strain>
    </source>
</reference>